<sequence length="59" mass="7281">MQREKNRKGGWKKSNNKLIQNQMKLDTLRIEVILFNINEKKRERYQYQKVAQKFEIRNG</sequence>
<dbReference type="EMBL" id="CAJJDN010000126">
    <property type="protein sequence ID" value="CAD8120502.1"/>
    <property type="molecule type" value="Genomic_DNA"/>
</dbReference>
<dbReference type="Proteomes" id="UP000692954">
    <property type="component" value="Unassembled WGS sequence"/>
</dbReference>
<comment type="caution">
    <text evidence="1">The sequence shown here is derived from an EMBL/GenBank/DDBJ whole genome shotgun (WGS) entry which is preliminary data.</text>
</comment>
<gene>
    <name evidence="1" type="ORF">PSON_ATCC_30995.1.T1260140</name>
</gene>
<evidence type="ECO:0000313" key="1">
    <source>
        <dbReference type="EMBL" id="CAD8120502.1"/>
    </source>
</evidence>
<reference evidence="1" key="1">
    <citation type="submission" date="2021-01" db="EMBL/GenBank/DDBJ databases">
        <authorList>
            <consortium name="Genoscope - CEA"/>
            <person name="William W."/>
        </authorList>
    </citation>
    <scope>NUCLEOTIDE SEQUENCE</scope>
</reference>
<organism evidence="1 2">
    <name type="scientific">Paramecium sonneborni</name>
    <dbReference type="NCBI Taxonomy" id="65129"/>
    <lineage>
        <taxon>Eukaryota</taxon>
        <taxon>Sar</taxon>
        <taxon>Alveolata</taxon>
        <taxon>Ciliophora</taxon>
        <taxon>Intramacronucleata</taxon>
        <taxon>Oligohymenophorea</taxon>
        <taxon>Peniculida</taxon>
        <taxon>Parameciidae</taxon>
        <taxon>Paramecium</taxon>
    </lineage>
</organism>
<protein>
    <submittedName>
        <fullName evidence="1">Uncharacterized protein</fullName>
    </submittedName>
</protein>
<proteinExistence type="predicted"/>
<accession>A0A8S1R0A4</accession>
<dbReference type="AlphaFoldDB" id="A0A8S1R0A4"/>
<name>A0A8S1R0A4_9CILI</name>
<evidence type="ECO:0000313" key="2">
    <source>
        <dbReference type="Proteomes" id="UP000692954"/>
    </source>
</evidence>
<keyword evidence="2" id="KW-1185">Reference proteome</keyword>